<proteinExistence type="predicted"/>
<evidence type="ECO:0000313" key="1">
    <source>
        <dbReference type="EMBL" id="PAD84876.1"/>
    </source>
</evidence>
<dbReference type="EMBL" id="NPBQ01000016">
    <property type="protein sequence ID" value="PAD84876.1"/>
    <property type="molecule type" value="Genomic_DNA"/>
</dbReference>
<organism evidence="1 2">
    <name type="scientific">Niallia circulans</name>
    <name type="common">Bacillus circulans</name>
    <dbReference type="NCBI Taxonomy" id="1397"/>
    <lineage>
        <taxon>Bacteria</taxon>
        <taxon>Bacillati</taxon>
        <taxon>Bacillota</taxon>
        <taxon>Bacilli</taxon>
        <taxon>Bacillales</taxon>
        <taxon>Bacillaceae</taxon>
        <taxon>Niallia</taxon>
    </lineage>
</organism>
<accession>A0AA91Z2V4</accession>
<sequence>MANFKYAVKNGDDILGLMWDVGNGREIFVTYGNTLDINHSLEIRDSDGNDIKEVELIDILSEILPR</sequence>
<gene>
    <name evidence="1" type="ORF">CHH57_02265</name>
</gene>
<reference evidence="1 2" key="1">
    <citation type="submission" date="2017-07" db="EMBL/GenBank/DDBJ databases">
        <title>Isolation and whole genome analysis of endospore-forming bacteria from heroin.</title>
        <authorList>
            <person name="Kalinowski J."/>
            <person name="Ahrens B."/>
            <person name="Al-Dilaimi A."/>
            <person name="Winkler A."/>
            <person name="Wibberg D."/>
            <person name="Schleenbecker U."/>
            <person name="Ruckert C."/>
            <person name="Wolfel R."/>
            <person name="Grass G."/>
        </authorList>
    </citation>
    <scope>NUCLEOTIDE SEQUENCE [LARGE SCALE GENOMIC DNA]</scope>
    <source>
        <strain evidence="1 2">7521-2</strain>
    </source>
</reference>
<dbReference type="Proteomes" id="UP000216961">
    <property type="component" value="Unassembled WGS sequence"/>
</dbReference>
<evidence type="ECO:0000313" key="2">
    <source>
        <dbReference type="Proteomes" id="UP000216961"/>
    </source>
</evidence>
<dbReference type="AlphaFoldDB" id="A0AA91Z2V4"/>
<comment type="caution">
    <text evidence="1">The sequence shown here is derived from an EMBL/GenBank/DDBJ whole genome shotgun (WGS) entry which is preliminary data.</text>
</comment>
<protein>
    <submittedName>
        <fullName evidence="1">Uncharacterized protein</fullName>
    </submittedName>
</protein>
<dbReference type="RefSeq" id="WP_095328705.1">
    <property type="nucleotide sequence ID" value="NZ_NPBQ01000016.1"/>
</dbReference>
<name>A0AA91Z2V4_NIACI</name>